<keyword evidence="4" id="KW-0614">Plasmid</keyword>
<dbReference type="EMBL" id="CP123973">
    <property type="protein sequence ID" value="WII29772.1"/>
    <property type="molecule type" value="Genomic_DNA"/>
</dbReference>
<evidence type="ECO:0000313" key="4">
    <source>
        <dbReference type="EMBL" id="WII29772.1"/>
    </source>
</evidence>
<evidence type="ECO:0000256" key="3">
    <source>
        <dbReference type="SAM" id="Phobius"/>
    </source>
</evidence>
<keyword evidence="3" id="KW-0812">Transmembrane</keyword>
<feature type="region of interest" description="Disordered" evidence="2">
    <location>
        <begin position="542"/>
        <end position="561"/>
    </location>
</feature>
<feature type="coiled-coil region" evidence="1">
    <location>
        <begin position="497"/>
        <end position="531"/>
    </location>
</feature>
<keyword evidence="3" id="KW-1133">Transmembrane helix</keyword>
<evidence type="ECO:0000256" key="1">
    <source>
        <dbReference type="SAM" id="Coils"/>
    </source>
</evidence>
<feature type="region of interest" description="Disordered" evidence="2">
    <location>
        <begin position="139"/>
        <end position="194"/>
    </location>
</feature>
<sequence>MRNEISFALGFQATNLSQGAIDFFENNNAIKTEDGYALAYRESDQDLYGDLLNFDGTVSLGVINEQNQMYYPSDTLTKIFADDNSMEVSELDLTLPYALEDFVNSHMPEIQDEIKRIKEQYYPNDKAKLDLNPGTNVQTQTQVQTQTPAQEQAPVQTQTQAPANKAVAVIPSVNGEDDDSELYDLSGKNDAQTSDQTLDASLDVSADESANANDNLPAQTAVEAKPENHIAQGAVDPLLTLAADIFENNEAISFPKYDEYTHKQIQAQIVKSESTVFIARDEAIYTIYNILKAHAPKFEQEFEDDFLNSKQKHDLRLKSIETSKNNRIEKMEAAMQKEYMSNREKFVEAQRTILETNYDNDHLAQQQQRVNQERQRYIDEAEFATTKEKKDYQDHYKEERQRFLERRFRQIDIAQVLNDFEQVVHQETMAIEQEATQFANQVGVVTESVKKQQEAAELNAKSAQEQLNIFNKTMQEKIEARVEKEVQKRTSSLQQQLIDSQKRVTDAQNNIESLQKNNKALVASNEKLQTANDALNNIKIDRVPAPAPTPAPAVEPASEPAKKRNVWGLVAGFIVALIAVVIITAGVTTLVTNHNNQAQTTSVSSSQESVVSSSSAKDYQKGDTWTYSKDGHKYKVTMDNSTEGHYTDQDGRQHRITLTNE</sequence>
<feature type="coiled-coil region" evidence="1">
    <location>
        <begin position="446"/>
        <end position="473"/>
    </location>
</feature>
<evidence type="ECO:0000313" key="5">
    <source>
        <dbReference type="Proteomes" id="UP001231316"/>
    </source>
</evidence>
<dbReference type="AlphaFoldDB" id="A0AAX3X8I1"/>
<dbReference type="Proteomes" id="UP001231316">
    <property type="component" value="Plasmid unnamed2"/>
</dbReference>
<feature type="region of interest" description="Disordered" evidence="2">
    <location>
        <begin position="640"/>
        <end position="661"/>
    </location>
</feature>
<evidence type="ECO:0000256" key="2">
    <source>
        <dbReference type="SAM" id="MobiDB-lite"/>
    </source>
</evidence>
<keyword evidence="1" id="KW-0175">Coiled coil</keyword>
<geneLocation type="plasmid" evidence="4 5">
    <name>unnamed2</name>
</geneLocation>
<proteinExistence type="predicted"/>
<feature type="transmembrane region" description="Helical" evidence="3">
    <location>
        <begin position="566"/>
        <end position="591"/>
    </location>
</feature>
<organism evidence="4 5">
    <name type="scientific">Ligilactobacillus salivarius</name>
    <dbReference type="NCBI Taxonomy" id="1624"/>
    <lineage>
        <taxon>Bacteria</taxon>
        <taxon>Bacillati</taxon>
        <taxon>Bacillota</taxon>
        <taxon>Bacilli</taxon>
        <taxon>Lactobacillales</taxon>
        <taxon>Lactobacillaceae</taxon>
        <taxon>Ligilactobacillus</taxon>
    </lineage>
</organism>
<feature type="compositionally biased region" description="Low complexity" evidence="2">
    <location>
        <begin position="139"/>
        <end position="162"/>
    </location>
</feature>
<dbReference type="RefSeq" id="WP_193628520.1">
    <property type="nucleotide sequence ID" value="NZ_CP123973.1"/>
</dbReference>
<accession>A0AAX3X8I1</accession>
<keyword evidence="3" id="KW-0472">Membrane</keyword>
<reference evidence="4" key="1">
    <citation type="submission" date="2023-04" db="EMBL/GenBank/DDBJ databases">
        <title>Four porcine-derived lactic acid bacteria strains analyses and their evaluation as potential probiotics based on genomics.</title>
        <authorList>
            <person name="Niu D."/>
        </authorList>
    </citation>
    <scope>NUCLEOTIDE SEQUENCE</scope>
    <source>
        <strain evidence="4">ZSA5</strain>
        <plasmid evidence="4">unnamed2</plasmid>
    </source>
</reference>
<gene>
    <name evidence="4" type="ORF">QFE45_10925</name>
</gene>
<name>A0AAX3X8I1_9LACO</name>
<protein>
    <submittedName>
        <fullName evidence="4">Uncharacterized protein</fullName>
    </submittedName>
</protein>